<reference evidence="9 10" key="1">
    <citation type="submission" date="2021-03" db="EMBL/GenBank/DDBJ databases">
        <title>Sequencing the genomes of 1000 actinobacteria strains.</title>
        <authorList>
            <person name="Klenk H.-P."/>
        </authorList>
    </citation>
    <scope>NUCLEOTIDE SEQUENCE [LARGE SCALE GENOMIC DNA]</scope>
    <source>
        <strain evidence="9 10">DSM 15797</strain>
    </source>
</reference>
<dbReference type="Proteomes" id="UP001296993">
    <property type="component" value="Unassembled WGS sequence"/>
</dbReference>
<feature type="region of interest" description="Disordered" evidence="6">
    <location>
        <begin position="1"/>
        <end position="20"/>
    </location>
</feature>
<sequence length="171" mass="18448">MVRPESAVDSSAALKSPPSKLSPKRFYGFLAAAEMVTWALLIFAMIMKYGADQPAFVRIFGMIHGVVFIAYGLVTLFVWANERWSVSRGILGLATAIIPFATLPFERSVLRRGLLSDTWRLAPGGDEPTGFIEKIQATALRSPWIAAVAGIFLVAAITTVLLIIGPPGGNK</sequence>
<protein>
    <submittedName>
        <fullName evidence="9">Integral membrane protein</fullName>
    </submittedName>
</protein>
<dbReference type="NCBIfam" id="TIGR03954">
    <property type="entry name" value="integ_memb_HG"/>
    <property type="match status" value="1"/>
</dbReference>
<keyword evidence="4 7" id="KW-1133">Transmembrane helix</keyword>
<evidence type="ECO:0000256" key="6">
    <source>
        <dbReference type="SAM" id="MobiDB-lite"/>
    </source>
</evidence>
<comment type="caution">
    <text evidence="9">The sequence shown here is derived from an EMBL/GenBank/DDBJ whole genome shotgun (WGS) entry which is preliminary data.</text>
</comment>
<dbReference type="PANTHER" id="PTHR40077:SF1">
    <property type="entry name" value="MEMBRANE PROTEIN"/>
    <property type="match status" value="1"/>
</dbReference>
<dbReference type="InterPro" id="IPR023845">
    <property type="entry name" value="DUF3817_TM"/>
</dbReference>
<feature type="transmembrane region" description="Helical" evidence="7">
    <location>
        <begin position="59"/>
        <end position="80"/>
    </location>
</feature>
<evidence type="ECO:0000256" key="5">
    <source>
        <dbReference type="ARBA" id="ARBA00023136"/>
    </source>
</evidence>
<evidence type="ECO:0000259" key="8">
    <source>
        <dbReference type="Pfam" id="PF12823"/>
    </source>
</evidence>
<name>A0ABS4XIH9_9MICC</name>
<organism evidence="9 10">
    <name type="scientific">Paeniglutamicibacter kerguelensis</name>
    <dbReference type="NCBI Taxonomy" id="254788"/>
    <lineage>
        <taxon>Bacteria</taxon>
        <taxon>Bacillati</taxon>
        <taxon>Actinomycetota</taxon>
        <taxon>Actinomycetes</taxon>
        <taxon>Micrococcales</taxon>
        <taxon>Micrococcaceae</taxon>
        <taxon>Paeniglutamicibacter</taxon>
    </lineage>
</organism>
<dbReference type="RefSeq" id="WP_210001157.1">
    <property type="nucleotide sequence ID" value="NZ_BAAAJY010000016.1"/>
</dbReference>
<evidence type="ECO:0000256" key="2">
    <source>
        <dbReference type="ARBA" id="ARBA00022475"/>
    </source>
</evidence>
<evidence type="ECO:0000256" key="1">
    <source>
        <dbReference type="ARBA" id="ARBA00004651"/>
    </source>
</evidence>
<feature type="transmembrane region" description="Helical" evidence="7">
    <location>
        <begin position="26"/>
        <end position="47"/>
    </location>
</feature>
<keyword evidence="5 7" id="KW-0472">Membrane</keyword>
<keyword evidence="2" id="KW-1003">Cell membrane</keyword>
<gene>
    <name evidence="9" type="ORF">JOF47_003783</name>
</gene>
<proteinExistence type="predicted"/>
<comment type="subcellular location">
    <subcellularLocation>
        <location evidence="1">Cell membrane</location>
        <topology evidence="1">Multi-pass membrane protein</topology>
    </subcellularLocation>
</comment>
<accession>A0ABS4XIH9</accession>
<evidence type="ECO:0000256" key="4">
    <source>
        <dbReference type="ARBA" id="ARBA00022989"/>
    </source>
</evidence>
<dbReference type="PANTHER" id="PTHR40077">
    <property type="entry name" value="MEMBRANE PROTEIN-RELATED"/>
    <property type="match status" value="1"/>
</dbReference>
<keyword evidence="10" id="KW-1185">Reference proteome</keyword>
<feature type="transmembrane region" description="Helical" evidence="7">
    <location>
        <begin position="144"/>
        <end position="165"/>
    </location>
</feature>
<evidence type="ECO:0000313" key="9">
    <source>
        <dbReference type="EMBL" id="MBP2388272.1"/>
    </source>
</evidence>
<keyword evidence="3 7" id="KW-0812">Transmembrane</keyword>
<feature type="domain" description="DUF3817" evidence="8">
    <location>
        <begin position="26"/>
        <end position="110"/>
    </location>
</feature>
<dbReference type="EMBL" id="JAGIOF010000001">
    <property type="protein sequence ID" value="MBP2388272.1"/>
    <property type="molecule type" value="Genomic_DNA"/>
</dbReference>
<dbReference type="Pfam" id="PF12823">
    <property type="entry name" value="DUF3817"/>
    <property type="match status" value="1"/>
</dbReference>
<evidence type="ECO:0000256" key="7">
    <source>
        <dbReference type="SAM" id="Phobius"/>
    </source>
</evidence>
<feature type="transmembrane region" description="Helical" evidence="7">
    <location>
        <begin position="86"/>
        <end position="105"/>
    </location>
</feature>
<evidence type="ECO:0000313" key="10">
    <source>
        <dbReference type="Proteomes" id="UP001296993"/>
    </source>
</evidence>
<evidence type="ECO:0000256" key="3">
    <source>
        <dbReference type="ARBA" id="ARBA00022692"/>
    </source>
</evidence>